<protein>
    <submittedName>
        <fullName evidence="1">Uncharacterized protein</fullName>
    </submittedName>
</protein>
<evidence type="ECO:0000313" key="1">
    <source>
        <dbReference type="EMBL" id="CAI9726923.1"/>
    </source>
</evidence>
<sequence length="75" mass="8370">MKKLWSTTGPGSKKQMFIKEVNERGENFGTGPSSHNLVSLCANEGVDISGDLSKEETKVFHEELGLQYKCEYSED</sequence>
<organism evidence="1 2">
    <name type="scientific">Octopus vulgaris</name>
    <name type="common">Common octopus</name>
    <dbReference type="NCBI Taxonomy" id="6645"/>
    <lineage>
        <taxon>Eukaryota</taxon>
        <taxon>Metazoa</taxon>
        <taxon>Spiralia</taxon>
        <taxon>Lophotrochozoa</taxon>
        <taxon>Mollusca</taxon>
        <taxon>Cephalopoda</taxon>
        <taxon>Coleoidea</taxon>
        <taxon>Octopodiformes</taxon>
        <taxon>Octopoda</taxon>
        <taxon>Incirrata</taxon>
        <taxon>Octopodidae</taxon>
        <taxon>Octopus</taxon>
    </lineage>
</organism>
<proteinExistence type="predicted"/>
<accession>A0AA36F9J6</accession>
<evidence type="ECO:0000313" key="2">
    <source>
        <dbReference type="Proteomes" id="UP001162480"/>
    </source>
</evidence>
<reference evidence="1" key="1">
    <citation type="submission" date="2023-08" db="EMBL/GenBank/DDBJ databases">
        <authorList>
            <person name="Alioto T."/>
            <person name="Alioto T."/>
            <person name="Gomez Garrido J."/>
        </authorList>
    </citation>
    <scope>NUCLEOTIDE SEQUENCE</scope>
</reference>
<dbReference type="Proteomes" id="UP001162480">
    <property type="component" value="Chromosome 8"/>
</dbReference>
<gene>
    <name evidence="1" type="ORF">OCTVUL_1B011295</name>
</gene>
<dbReference type="EMBL" id="OX597821">
    <property type="protein sequence ID" value="CAI9726923.1"/>
    <property type="molecule type" value="Genomic_DNA"/>
</dbReference>
<name>A0AA36F9J6_OCTVU</name>
<dbReference type="AlphaFoldDB" id="A0AA36F9J6"/>
<keyword evidence="2" id="KW-1185">Reference proteome</keyword>